<keyword evidence="1" id="KW-0732">Signal</keyword>
<reference evidence="3" key="1">
    <citation type="submission" date="2022-11" db="UniProtKB">
        <authorList>
            <consortium name="WormBaseParasite"/>
        </authorList>
    </citation>
    <scope>IDENTIFICATION</scope>
</reference>
<keyword evidence="2" id="KW-1185">Reference proteome</keyword>
<feature type="chain" id="PRO_5037617184" evidence="1">
    <location>
        <begin position="24"/>
        <end position="71"/>
    </location>
</feature>
<protein>
    <submittedName>
        <fullName evidence="3">Uncharacterized protein</fullName>
    </submittedName>
</protein>
<name>A0A915J7K8_ROMCU</name>
<accession>A0A915J7K8</accession>
<dbReference type="Proteomes" id="UP000887565">
    <property type="component" value="Unplaced"/>
</dbReference>
<proteinExistence type="predicted"/>
<dbReference type="WBParaSite" id="nRc.2.0.1.t21734-RA">
    <property type="protein sequence ID" value="nRc.2.0.1.t21734-RA"/>
    <property type="gene ID" value="nRc.2.0.1.g21734"/>
</dbReference>
<feature type="signal peptide" evidence="1">
    <location>
        <begin position="1"/>
        <end position="23"/>
    </location>
</feature>
<evidence type="ECO:0000313" key="2">
    <source>
        <dbReference type="Proteomes" id="UP000887565"/>
    </source>
</evidence>
<evidence type="ECO:0000256" key="1">
    <source>
        <dbReference type="SAM" id="SignalP"/>
    </source>
</evidence>
<evidence type="ECO:0000313" key="3">
    <source>
        <dbReference type="WBParaSite" id="nRc.2.0.1.t21734-RA"/>
    </source>
</evidence>
<dbReference type="AlphaFoldDB" id="A0A915J7K8"/>
<organism evidence="2 3">
    <name type="scientific">Romanomermis culicivorax</name>
    <name type="common">Nematode worm</name>
    <dbReference type="NCBI Taxonomy" id="13658"/>
    <lineage>
        <taxon>Eukaryota</taxon>
        <taxon>Metazoa</taxon>
        <taxon>Ecdysozoa</taxon>
        <taxon>Nematoda</taxon>
        <taxon>Enoplea</taxon>
        <taxon>Dorylaimia</taxon>
        <taxon>Mermithida</taxon>
        <taxon>Mermithoidea</taxon>
        <taxon>Mermithidae</taxon>
        <taxon>Romanomermis</taxon>
    </lineage>
</organism>
<sequence length="71" mass="8198">MSSILAFLLCMLIIAARYSQVGGSESGGTKIRPKYLNRLMWLFPPKELTLDYGRHANKKRMDWMDGGYENR</sequence>